<reference evidence="1" key="1">
    <citation type="journal article" date="2021" name="Nat. Commun.">
        <title>Genetic determinants of endophytism in the Arabidopsis root mycobiome.</title>
        <authorList>
            <person name="Mesny F."/>
            <person name="Miyauchi S."/>
            <person name="Thiergart T."/>
            <person name="Pickel B."/>
            <person name="Atanasova L."/>
            <person name="Karlsson M."/>
            <person name="Huettel B."/>
            <person name="Barry K.W."/>
            <person name="Haridas S."/>
            <person name="Chen C."/>
            <person name="Bauer D."/>
            <person name="Andreopoulos W."/>
            <person name="Pangilinan J."/>
            <person name="LaButti K."/>
            <person name="Riley R."/>
            <person name="Lipzen A."/>
            <person name="Clum A."/>
            <person name="Drula E."/>
            <person name="Henrissat B."/>
            <person name="Kohler A."/>
            <person name="Grigoriev I.V."/>
            <person name="Martin F.M."/>
            <person name="Hacquard S."/>
        </authorList>
    </citation>
    <scope>NUCLEOTIDE SEQUENCE</scope>
    <source>
        <strain evidence="1">MPI-CAGE-CH-0235</strain>
    </source>
</reference>
<dbReference type="AlphaFoldDB" id="A0A8K0SFK4"/>
<organism evidence="1 2">
    <name type="scientific">Stachybotrys elegans</name>
    <dbReference type="NCBI Taxonomy" id="80388"/>
    <lineage>
        <taxon>Eukaryota</taxon>
        <taxon>Fungi</taxon>
        <taxon>Dikarya</taxon>
        <taxon>Ascomycota</taxon>
        <taxon>Pezizomycotina</taxon>
        <taxon>Sordariomycetes</taxon>
        <taxon>Hypocreomycetidae</taxon>
        <taxon>Hypocreales</taxon>
        <taxon>Stachybotryaceae</taxon>
        <taxon>Stachybotrys</taxon>
    </lineage>
</organism>
<proteinExistence type="predicted"/>
<comment type="caution">
    <text evidence="1">The sequence shown here is derived from an EMBL/GenBank/DDBJ whole genome shotgun (WGS) entry which is preliminary data.</text>
</comment>
<keyword evidence="2" id="KW-1185">Reference proteome</keyword>
<sequence>MSIKIETPRLALPSTLPRPPLVLLSALESTPTSQKVPYAVGHDHQAVRPNIPSLAHISTLTYAKWSEHDAVEDSDYGCFGYMQQVSRSQMAGLLTGIPTGHLDRSRRGRESQPLPSLAVPNDRNVSIYTYFISSKLFSARLCSHHGFPLTFFPSISRTLLRVTSCPLSSIRSPTPQHCLHCGDDCQHGMLIVAGKTKRILLFSPGAYANDQVYNPVSGPPLPRNSLFLNRSPSISISSQEP</sequence>
<evidence type="ECO:0000313" key="1">
    <source>
        <dbReference type="EMBL" id="KAH7304986.1"/>
    </source>
</evidence>
<dbReference type="Proteomes" id="UP000813444">
    <property type="component" value="Unassembled WGS sequence"/>
</dbReference>
<accession>A0A8K0SFK4</accession>
<protein>
    <submittedName>
        <fullName evidence="1">Uncharacterized protein</fullName>
    </submittedName>
</protein>
<gene>
    <name evidence="1" type="ORF">B0I35DRAFT_146641</name>
</gene>
<dbReference type="EMBL" id="JAGPNK010000020">
    <property type="protein sequence ID" value="KAH7304986.1"/>
    <property type="molecule type" value="Genomic_DNA"/>
</dbReference>
<evidence type="ECO:0000313" key="2">
    <source>
        <dbReference type="Proteomes" id="UP000813444"/>
    </source>
</evidence>
<name>A0A8K0SFK4_9HYPO</name>